<dbReference type="PANTHER" id="PTHR12963">
    <property type="entry name" value="THYROID RECEPTOR INTERACTING PROTEIN RELATED"/>
    <property type="match status" value="1"/>
</dbReference>
<reference evidence="3" key="2">
    <citation type="journal article" date="2017" name="Nat. Plants">
        <title>The Aegilops tauschii genome reveals multiple impacts of transposons.</title>
        <authorList>
            <person name="Zhao G."/>
            <person name="Zou C."/>
            <person name="Li K."/>
            <person name="Wang K."/>
            <person name="Li T."/>
            <person name="Gao L."/>
            <person name="Zhang X."/>
            <person name="Wang H."/>
            <person name="Yang Z."/>
            <person name="Liu X."/>
            <person name="Jiang W."/>
            <person name="Mao L."/>
            <person name="Kong X."/>
            <person name="Jiao Y."/>
            <person name="Jia J."/>
        </authorList>
    </citation>
    <scope>NUCLEOTIDE SEQUENCE [LARGE SCALE GENOMIC DNA]</scope>
    <source>
        <strain evidence="3">cv. AL8/78</strain>
    </source>
</reference>
<dbReference type="Gramene" id="AET5Gv21213600.11">
    <property type="protein sequence ID" value="AET5Gv21213600.11"/>
    <property type="gene ID" value="AET5Gv21213600"/>
</dbReference>
<protein>
    <recommendedName>
        <fullName evidence="1">ASCH domain-containing protein</fullName>
    </recommendedName>
</protein>
<accession>A0A453MJL5</accession>
<dbReference type="AlphaFoldDB" id="A0A453MJL5"/>
<dbReference type="Proteomes" id="UP000015105">
    <property type="component" value="Chromosome 5D"/>
</dbReference>
<dbReference type="Pfam" id="PF04266">
    <property type="entry name" value="ASCH"/>
    <property type="match status" value="1"/>
</dbReference>
<sequence>MHQPWASLLVHGIKRVEGRSWPPPVTGRLWIHAASKVPDPDTVAAMEDFYREIYAVDGVHHIDFPQHYPVSRLLGCVEVVGCVRSEELVCWEDVPQSVRQLHSSAVRGLDLCSLSCFVMPLKALLNMVFLELICLQVRLEGLTDFCWLCENPQKLVVPFEMRGYQGV</sequence>
<organism evidence="2 3">
    <name type="scientific">Aegilops tauschii subsp. strangulata</name>
    <name type="common">Goatgrass</name>
    <dbReference type="NCBI Taxonomy" id="200361"/>
    <lineage>
        <taxon>Eukaryota</taxon>
        <taxon>Viridiplantae</taxon>
        <taxon>Streptophyta</taxon>
        <taxon>Embryophyta</taxon>
        <taxon>Tracheophyta</taxon>
        <taxon>Spermatophyta</taxon>
        <taxon>Magnoliopsida</taxon>
        <taxon>Liliopsida</taxon>
        <taxon>Poales</taxon>
        <taxon>Poaceae</taxon>
        <taxon>BOP clade</taxon>
        <taxon>Pooideae</taxon>
        <taxon>Triticodae</taxon>
        <taxon>Triticeae</taxon>
        <taxon>Triticinae</taxon>
        <taxon>Aegilops</taxon>
    </lineage>
</organism>
<evidence type="ECO:0000313" key="2">
    <source>
        <dbReference type="EnsemblPlants" id="AET5Gv21213600.11"/>
    </source>
</evidence>
<dbReference type="InterPro" id="IPR007374">
    <property type="entry name" value="ASCH_domain"/>
</dbReference>
<reference evidence="2" key="4">
    <citation type="submission" date="2019-03" db="UniProtKB">
        <authorList>
            <consortium name="EnsemblPlants"/>
        </authorList>
    </citation>
    <scope>IDENTIFICATION</scope>
</reference>
<keyword evidence="3" id="KW-1185">Reference proteome</keyword>
<dbReference type="Gene3D" id="2.30.130.30">
    <property type="entry name" value="Hypothetical protein"/>
    <property type="match status" value="1"/>
</dbReference>
<evidence type="ECO:0000259" key="1">
    <source>
        <dbReference type="Pfam" id="PF04266"/>
    </source>
</evidence>
<dbReference type="EnsemblPlants" id="AET5Gv21213600.11">
    <property type="protein sequence ID" value="AET5Gv21213600.11"/>
    <property type="gene ID" value="AET5Gv21213600"/>
</dbReference>
<reference evidence="3" key="1">
    <citation type="journal article" date="2014" name="Science">
        <title>Ancient hybridizations among the ancestral genomes of bread wheat.</title>
        <authorList>
            <consortium name="International Wheat Genome Sequencing Consortium,"/>
            <person name="Marcussen T."/>
            <person name="Sandve S.R."/>
            <person name="Heier L."/>
            <person name="Spannagl M."/>
            <person name="Pfeifer M."/>
            <person name="Jakobsen K.S."/>
            <person name="Wulff B.B."/>
            <person name="Steuernagel B."/>
            <person name="Mayer K.F."/>
            <person name="Olsen O.A."/>
        </authorList>
    </citation>
    <scope>NUCLEOTIDE SEQUENCE [LARGE SCALE GENOMIC DNA]</scope>
    <source>
        <strain evidence="3">cv. AL8/78</strain>
    </source>
</reference>
<proteinExistence type="predicted"/>
<feature type="domain" description="ASCH" evidence="1">
    <location>
        <begin position="1"/>
        <end position="83"/>
    </location>
</feature>
<dbReference type="CDD" id="cd06554">
    <property type="entry name" value="ASCH_ASC-1_like"/>
    <property type="match status" value="1"/>
</dbReference>
<dbReference type="InterPro" id="IPR039128">
    <property type="entry name" value="TRIP4-like"/>
</dbReference>
<dbReference type="PANTHER" id="PTHR12963:SF0">
    <property type="entry name" value="EXPRESSED PROTEIN"/>
    <property type="match status" value="1"/>
</dbReference>
<dbReference type="SUPFAM" id="SSF88697">
    <property type="entry name" value="PUA domain-like"/>
    <property type="match status" value="1"/>
</dbReference>
<reference evidence="2" key="5">
    <citation type="journal article" date="2021" name="G3 (Bethesda)">
        <title>Aegilops tauschii genome assembly Aet v5.0 features greater sequence contiguity and improved annotation.</title>
        <authorList>
            <person name="Wang L."/>
            <person name="Zhu T."/>
            <person name="Rodriguez J.C."/>
            <person name="Deal K.R."/>
            <person name="Dubcovsky J."/>
            <person name="McGuire P.E."/>
            <person name="Lux T."/>
            <person name="Spannagl M."/>
            <person name="Mayer K.F.X."/>
            <person name="Baldrich P."/>
            <person name="Meyers B.C."/>
            <person name="Huo N."/>
            <person name="Gu Y.Q."/>
            <person name="Zhou H."/>
            <person name="Devos K.M."/>
            <person name="Bennetzen J.L."/>
            <person name="Unver T."/>
            <person name="Budak H."/>
            <person name="Gulick P.J."/>
            <person name="Galiba G."/>
            <person name="Kalapos B."/>
            <person name="Nelson D.R."/>
            <person name="Li P."/>
            <person name="You F.M."/>
            <person name="Luo M.C."/>
            <person name="Dvorak J."/>
        </authorList>
    </citation>
    <scope>NUCLEOTIDE SEQUENCE [LARGE SCALE GENOMIC DNA]</scope>
    <source>
        <strain evidence="2">cv. AL8/78</strain>
    </source>
</reference>
<reference evidence="2" key="3">
    <citation type="journal article" date="2017" name="Nature">
        <title>Genome sequence of the progenitor of the wheat D genome Aegilops tauschii.</title>
        <authorList>
            <person name="Luo M.C."/>
            <person name="Gu Y.Q."/>
            <person name="Puiu D."/>
            <person name="Wang H."/>
            <person name="Twardziok S.O."/>
            <person name="Deal K.R."/>
            <person name="Huo N."/>
            <person name="Zhu T."/>
            <person name="Wang L."/>
            <person name="Wang Y."/>
            <person name="McGuire P.E."/>
            <person name="Liu S."/>
            <person name="Long H."/>
            <person name="Ramasamy R.K."/>
            <person name="Rodriguez J.C."/>
            <person name="Van S.L."/>
            <person name="Yuan L."/>
            <person name="Wang Z."/>
            <person name="Xia Z."/>
            <person name="Xiao L."/>
            <person name="Anderson O.D."/>
            <person name="Ouyang S."/>
            <person name="Liang Y."/>
            <person name="Zimin A.V."/>
            <person name="Pertea G."/>
            <person name="Qi P."/>
            <person name="Bennetzen J.L."/>
            <person name="Dai X."/>
            <person name="Dawson M.W."/>
            <person name="Muller H.G."/>
            <person name="Kugler K."/>
            <person name="Rivarola-Duarte L."/>
            <person name="Spannagl M."/>
            <person name="Mayer K.F.X."/>
            <person name="Lu F.H."/>
            <person name="Bevan M.W."/>
            <person name="Leroy P."/>
            <person name="Li P."/>
            <person name="You F.M."/>
            <person name="Sun Q."/>
            <person name="Liu Z."/>
            <person name="Lyons E."/>
            <person name="Wicker T."/>
            <person name="Salzberg S.L."/>
            <person name="Devos K.M."/>
            <person name="Dvorak J."/>
        </authorList>
    </citation>
    <scope>NUCLEOTIDE SEQUENCE [LARGE SCALE GENOMIC DNA]</scope>
    <source>
        <strain evidence="2">cv. AL8/78</strain>
    </source>
</reference>
<dbReference type="FunFam" id="2.30.130.30:FF:000002">
    <property type="entry name" value="Activating signal cointegrator 1"/>
    <property type="match status" value="1"/>
</dbReference>
<name>A0A453MJL5_AEGTS</name>
<dbReference type="InterPro" id="IPR015947">
    <property type="entry name" value="PUA-like_sf"/>
</dbReference>
<evidence type="ECO:0000313" key="3">
    <source>
        <dbReference type="Proteomes" id="UP000015105"/>
    </source>
</evidence>